<organism evidence="1 2">
    <name type="scientific">Phaeosphaeria nodorum (strain SN15 / ATCC MYA-4574 / FGSC 10173)</name>
    <name type="common">Glume blotch fungus</name>
    <name type="synonym">Parastagonospora nodorum</name>
    <dbReference type="NCBI Taxonomy" id="321614"/>
    <lineage>
        <taxon>Eukaryota</taxon>
        <taxon>Fungi</taxon>
        <taxon>Dikarya</taxon>
        <taxon>Ascomycota</taxon>
        <taxon>Pezizomycotina</taxon>
        <taxon>Dothideomycetes</taxon>
        <taxon>Pleosporomycetidae</taxon>
        <taxon>Pleosporales</taxon>
        <taxon>Pleosporineae</taxon>
        <taxon>Phaeosphaeriaceae</taxon>
        <taxon>Parastagonospora</taxon>
    </lineage>
</organism>
<proteinExistence type="predicted"/>
<sequence>MKLFAILLILEHKIQQ</sequence>
<dbReference type="EMBL" id="CP069042">
    <property type="protein sequence ID" value="QRD06155.1"/>
    <property type="molecule type" value="Genomic_DNA"/>
</dbReference>
<evidence type="ECO:0000313" key="1">
    <source>
        <dbReference type="EMBL" id="QRD06155.1"/>
    </source>
</evidence>
<dbReference type="Proteomes" id="UP000663193">
    <property type="component" value="Chromosome 20"/>
</dbReference>
<dbReference type="AlphaFoldDB" id="A0A7U2IAK0"/>
<keyword evidence="2" id="KW-1185">Reference proteome</keyword>
<gene>
    <name evidence="1" type="ORF">JI435_423110</name>
</gene>
<protein>
    <submittedName>
        <fullName evidence="1">Uncharacterized protein</fullName>
    </submittedName>
</protein>
<reference evidence="2" key="1">
    <citation type="journal article" date="2021" name="BMC Genomics">
        <title>Chromosome-level genome assembly and manually-curated proteome of model necrotroph Parastagonospora nodorum Sn15 reveals a genome-wide trove of candidate effector homologs, and redundancy of virulence-related functions within an accessory chromosome.</title>
        <authorList>
            <person name="Bertazzoni S."/>
            <person name="Jones D.A.B."/>
            <person name="Phan H.T."/>
            <person name="Tan K.-C."/>
            <person name="Hane J.K."/>
        </authorList>
    </citation>
    <scope>NUCLEOTIDE SEQUENCE [LARGE SCALE GENOMIC DNA]</scope>
    <source>
        <strain evidence="2">SN15 / ATCC MYA-4574 / FGSC 10173)</strain>
    </source>
</reference>
<evidence type="ECO:0000313" key="2">
    <source>
        <dbReference type="Proteomes" id="UP000663193"/>
    </source>
</evidence>
<dbReference type="VEuPathDB" id="FungiDB:JI435_423110"/>
<name>A0A7U2IAK0_PHANO</name>
<accession>A0A7U2IAK0</accession>